<proteinExistence type="predicted"/>
<evidence type="ECO:0000313" key="2">
    <source>
        <dbReference type="Proteomes" id="UP000245461"/>
    </source>
</evidence>
<protein>
    <submittedName>
        <fullName evidence="1">Uncharacterized protein</fullName>
    </submittedName>
</protein>
<accession>A0A317EE32</accession>
<dbReference type="EMBL" id="QGLE01000002">
    <property type="protein sequence ID" value="PWR25297.1"/>
    <property type="molecule type" value="Genomic_DNA"/>
</dbReference>
<gene>
    <name evidence="1" type="ORF">DKG74_05920</name>
</gene>
<keyword evidence="2" id="KW-1185">Reference proteome</keyword>
<dbReference type="Proteomes" id="UP000245461">
    <property type="component" value="Unassembled WGS sequence"/>
</dbReference>
<dbReference type="AlphaFoldDB" id="A0A317EE32"/>
<reference evidence="1 2" key="1">
    <citation type="submission" date="2018-05" db="EMBL/GenBank/DDBJ databases">
        <title>Zavarzinia sp. HR-AS.</title>
        <authorList>
            <person name="Lee Y."/>
            <person name="Jeon C.O."/>
        </authorList>
    </citation>
    <scope>NUCLEOTIDE SEQUENCE [LARGE SCALE GENOMIC DNA]</scope>
    <source>
        <strain evidence="1 2">HR-AS</strain>
    </source>
</reference>
<evidence type="ECO:0000313" key="1">
    <source>
        <dbReference type="EMBL" id="PWR25297.1"/>
    </source>
</evidence>
<organism evidence="1 2">
    <name type="scientific">Zavarzinia aquatilis</name>
    <dbReference type="NCBI Taxonomy" id="2211142"/>
    <lineage>
        <taxon>Bacteria</taxon>
        <taxon>Pseudomonadati</taxon>
        <taxon>Pseudomonadota</taxon>
        <taxon>Alphaproteobacteria</taxon>
        <taxon>Rhodospirillales</taxon>
        <taxon>Zavarziniaceae</taxon>
        <taxon>Zavarzinia</taxon>
    </lineage>
</organism>
<dbReference type="RefSeq" id="WP_109903603.1">
    <property type="nucleotide sequence ID" value="NZ_QGLE01000002.1"/>
</dbReference>
<dbReference type="OrthoDB" id="4761345at2"/>
<name>A0A317EE32_9PROT</name>
<comment type="caution">
    <text evidence="1">The sequence shown here is derived from an EMBL/GenBank/DDBJ whole genome shotgun (WGS) entry which is preliminary data.</text>
</comment>
<sequence length="179" mass="19152">MQMRPDVQISSMIKALEDTILPAIPAGQGLAAEQGRLVVGMLKLMACQLPLQFAFDRDELSRLLDCCDGLAEAMAPWPEAAADLTAALQAGRDLLARCQAGPEDLCGGLRRLNAALAQVIDRVAPQASTAEFERLQAPILAQSREQLLRDRALMATQGWETGPGAPPDIALLLPADTVR</sequence>